<comment type="similarity">
    <text evidence="3 7">Belongs to the flagella basal body rod proteins family.</text>
</comment>
<organism evidence="10 11">
    <name type="scientific">Paenibacillus lemnae</name>
    <dbReference type="NCBI Taxonomy" id="1330551"/>
    <lineage>
        <taxon>Bacteria</taxon>
        <taxon>Bacillati</taxon>
        <taxon>Bacillota</taxon>
        <taxon>Bacilli</taxon>
        <taxon>Bacillales</taxon>
        <taxon>Paenibacillaceae</taxon>
        <taxon>Paenibacillus</taxon>
    </lineage>
</organism>
<dbReference type="GO" id="GO:0044780">
    <property type="term" value="P:bacterial-type flagellum assembly"/>
    <property type="evidence" value="ECO:0007669"/>
    <property type="project" value="InterPro"/>
</dbReference>
<evidence type="ECO:0000256" key="5">
    <source>
        <dbReference type="ARBA" id="ARBA00022525"/>
    </source>
</evidence>
<dbReference type="GO" id="GO:0005576">
    <property type="term" value="C:extracellular region"/>
    <property type="evidence" value="ECO:0007669"/>
    <property type="project" value="UniProtKB-SubCell"/>
</dbReference>
<sequence>MRSTFHSIETAKRSLFTQTAALGTTGHNIANANTEGYSRQTVKMTAARPLEPYGLTKSTAPGQMGTGVEFTSIERIREMFLDDQFRGENSSFGSWNIQADTLDKLQAIFTEPSDTGIRTVMDKFFTSWSDLSKNPEDPTARKIVVQTAQSFTDALNHMSKQLDNLNSDLGKNVAVKGTEIQTYLTSIADLNRSITRIEGMGDHANDLRDQRDLLTDKLSKILNITVTQGDAGYNISVGGQALIEGPAVSVTVDSAFLENAFASGDLSSGEVHGMIVSKDHIVTDYQRQLDNLANTIVNGDVPVKLPAGSRVPDGSVFDTDVEVSVNGTLSTVVAGQQVPAGAVLAKDASVTVKGLNGLHQLGYTMDGTAGNGLPFFVASDNGGTITAGNISLNGVIASDPSKIATSMRTQGSGDDEQVIKGNNTLALLIAGLNIAPFTAADGTKGTIASFYSSTVGQLGVQAQEANRQTNNAHVLVTQVEGRRQSVSGVSLDEEMANMIKFQHAYSAAARFMTTFDQLLDKLINSTGTVGR</sequence>
<dbReference type="InterPro" id="IPR002371">
    <property type="entry name" value="FlgK"/>
</dbReference>
<evidence type="ECO:0000256" key="7">
    <source>
        <dbReference type="RuleBase" id="RU362065"/>
    </source>
</evidence>
<evidence type="ECO:0000256" key="3">
    <source>
        <dbReference type="ARBA" id="ARBA00009677"/>
    </source>
</evidence>
<keyword evidence="6 7" id="KW-0975">Bacterial flagellum</keyword>
<evidence type="ECO:0000313" key="10">
    <source>
        <dbReference type="EMBL" id="NMO96614.1"/>
    </source>
</evidence>
<keyword evidence="11" id="KW-1185">Reference proteome</keyword>
<dbReference type="SUPFAM" id="SSF64518">
    <property type="entry name" value="Phase 1 flagellin"/>
    <property type="match status" value="1"/>
</dbReference>
<dbReference type="NCBIfam" id="TIGR02492">
    <property type="entry name" value="flgK_ends"/>
    <property type="match status" value="1"/>
</dbReference>
<dbReference type="InterPro" id="IPR053927">
    <property type="entry name" value="FlgK_helical"/>
</dbReference>
<dbReference type="InterPro" id="IPR010930">
    <property type="entry name" value="Flg_bb/hook_C_dom"/>
</dbReference>
<protein>
    <recommendedName>
        <fullName evidence="4 7">Flagellar hook-associated protein 1</fullName>
        <shortName evidence="7">HAP1</shortName>
    </recommendedName>
</protein>
<proteinExistence type="inferred from homology"/>
<keyword evidence="10" id="KW-0969">Cilium</keyword>
<gene>
    <name evidence="7 10" type="primary">flgK</name>
    <name evidence="10" type="ORF">HII30_12610</name>
</gene>
<dbReference type="EMBL" id="JABBPN010000011">
    <property type="protein sequence ID" value="NMO96614.1"/>
    <property type="molecule type" value="Genomic_DNA"/>
</dbReference>
<reference evidence="10 11" key="1">
    <citation type="submission" date="2020-04" db="EMBL/GenBank/DDBJ databases">
        <title>Paenibacillus algicola sp. nov., a novel marine bacterium producing alginate lyase.</title>
        <authorList>
            <person name="Huang H."/>
        </authorList>
    </citation>
    <scope>NUCLEOTIDE SEQUENCE [LARGE SCALE GENOMIC DNA]</scope>
    <source>
        <strain evidence="10 11">L7-75</strain>
    </source>
</reference>
<evidence type="ECO:0000259" key="9">
    <source>
        <dbReference type="Pfam" id="PF22638"/>
    </source>
</evidence>
<feature type="domain" description="Flagellar hook-associated protein FlgK helical" evidence="9">
    <location>
        <begin position="102"/>
        <end position="297"/>
    </location>
</feature>
<keyword evidence="10" id="KW-0966">Cell projection</keyword>
<dbReference type="AlphaFoldDB" id="A0A848MAX8"/>
<dbReference type="GO" id="GO:0005198">
    <property type="term" value="F:structural molecule activity"/>
    <property type="evidence" value="ECO:0007669"/>
    <property type="project" value="UniProtKB-UniRule"/>
</dbReference>
<comment type="caution">
    <text evidence="10">The sequence shown here is derived from an EMBL/GenBank/DDBJ whole genome shotgun (WGS) entry which is preliminary data.</text>
</comment>
<dbReference type="PRINTS" id="PR01005">
    <property type="entry name" value="FLGHOOKAP1"/>
</dbReference>
<evidence type="ECO:0000313" key="11">
    <source>
        <dbReference type="Proteomes" id="UP000565468"/>
    </source>
</evidence>
<keyword evidence="10" id="KW-0282">Flagellum</keyword>
<feature type="domain" description="Flagellar basal-body/hook protein C-terminal" evidence="8">
    <location>
        <begin position="486"/>
        <end position="524"/>
    </location>
</feature>
<dbReference type="GO" id="GO:0009424">
    <property type="term" value="C:bacterial-type flagellum hook"/>
    <property type="evidence" value="ECO:0007669"/>
    <property type="project" value="UniProtKB-UniRule"/>
</dbReference>
<dbReference type="Pfam" id="PF22638">
    <property type="entry name" value="FlgK_D1"/>
    <property type="match status" value="1"/>
</dbReference>
<accession>A0A848MAX8</accession>
<evidence type="ECO:0000256" key="4">
    <source>
        <dbReference type="ARBA" id="ARBA00016244"/>
    </source>
</evidence>
<name>A0A848MAX8_PAELE</name>
<comment type="subcellular location">
    <subcellularLocation>
        <location evidence="1 7">Bacterial flagellum</location>
    </subcellularLocation>
    <subcellularLocation>
        <location evidence="2 7">Secreted</location>
    </subcellularLocation>
</comment>
<dbReference type="PANTHER" id="PTHR30033">
    <property type="entry name" value="FLAGELLAR HOOK-ASSOCIATED PROTEIN 1"/>
    <property type="match status" value="1"/>
</dbReference>
<evidence type="ECO:0000256" key="1">
    <source>
        <dbReference type="ARBA" id="ARBA00004365"/>
    </source>
</evidence>
<dbReference type="Proteomes" id="UP000565468">
    <property type="component" value="Unassembled WGS sequence"/>
</dbReference>
<dbReference type="PANTHER" id="PTHR30033:SF1">
    <property type="entry name" value="FLAGELLAR HOOK-ASSOCIATED PROTEIN 1"/>
    <property type="match status" value="1"/>
</dbReference>
<evidence type="ECO:0000256" key="6">
    <source>
        <dbReference type="ARBA" id="ARBA00023143"/>
    </source>
</evidence>
<dbReference type="Pfam" id="PF06429">
    <property type="entry name" value="Flg_bbr_C"/>
    <property type="match status" value="1"/>
</dbReference>
<dbReference type="RefSeq" id="WP_169505407.1">
    <property type="nucleotide sequence ID" value="NZ_JABBPN010000011.1"/>
</dbReference>
<evidence type="ECO:0000256" key="2">
    <source>
        <dbReference type="ARBA" id="ARBA00004613"/>
    </source>
</evidence>
<keyword evidence="5 7" id="KW-0964">Secreted</keyword>
<evidence type="ECO:0000259" key="8">
    <source>
        <dbReference type="Pfam" id="PF06429"/>
    </source>
</evidence>